<dbReference type="EnsemblMetazoa" id="XM_019913010.1">
    <property type="protein sequence ID" value="XP_019768569.1"/>
    <property type="gene ID" value="LOC109543339"/>
</dbReference>
<keyword evidence="2" id="KW-1185">Reference proteome</keyword>
<reference evidence="1" key="2">
    <citation type="submission" date="2024-08" db="UniProtKB">
        <authorList>
            <consortium name="EnsemblMetazoa"/>
        </authorList>
    </citation>
    <scope>IDENTIFICATION</scope>
</reference>
<evidence type="ECO:0008006" key="3">
    <source>
        <dbReference type="Google" id="ProtNLM"/>
    </source>
</evidence>
<dbReference type="Proteomes" id="UP000019118">
    <property type="component" value="Unassembled WGS sequence"/>
</dbReference>
<protein>
    <recommendedName>
        <fullName evidence="3">MULE transposase domain-containing protein</fullName>
    </recommendedName>
</protein>
<dbReference type="AlphaFoldDB" id="A0AAR5Q5N9"/>
<name>A0AAR5Q5N9_DENPD</name>
<sequence length="275" mass="31821">MDVVFGETKCSDQFCKTHVGHQQDRDHLFLSKTDREKIAARICTIPFQSILDEIRDSISNCQLDRIHLLQKQDLYNIQRSFNLNNSGMRHKNDAISVDACVNELKESESFLYSKSQDRSSEYPGVRDEDFILIIMTPGQKELLLRFGNDCVCMDGTHGLNEYGFELHPLLVLDELREGYPGAFLISNKCDGTVIEIFYSFIQQAIGQLKPKTFMSDMTEAYYTAWINIIQPPEFRLFCTWHVDRAWRKNLNKISEKDEKVSLYSFCTVDGRTRGV</sequence>
<accession>A0AAR5Q5N9</accession>
<evidence type="ECO:0000313" key="1">
    <source>
        <dbReference type="EnsemblMetazoa" id="XP_019768569.1"/>
    </source>
</evidence>
<proteinExistence type="predicted"/>
<dbReference type="PANTHER" id="PTHR33977:SF1">
    <property type="entry name" value="ZINC ION BINDING PROTEIN"/>
    <property type="match status" value="1"/>
</dbReference>
<organism evidence="1 2">
    <name type="scientific">Dendroctonus ponderosae</name>
    <name type="common">Mountain pine beetle</name>
    <dbReference type="NCBI Taxonomy" id="77166"/>
    <lineage>
        <taxon>Eukaryota</taxon>
        <taxon>Metazoa</taxon>
        <taxon>Ecdysozoa</taxon>
        <taxon>Arthropoda</taxon>
        <taxon>Hexapoda</taxon>
        <taxon>Insecta</taxon>
        <taxon>Pterygota</taxon>
        <taxon>Neoptera</taxon>
        <taxon>Endopterygota</taxon>
        <taxon>Coleoptera</taxon>
        <taxon>Polyphaga</taxon>
        <taxon>Cucujiformia</taxon>
        <taxon>Curculionidae</taxon>
        <taxon>Scolytinae</taxon>
        <taxon>Dendroctonus</taxon>
    </lineage>
</organism>
<evidence type="ECO:0000313" key="2">
    <source>
        <dbReference type="Proteomes" id="UP000019118"/>
    </source>
</evidence>
<reference evidence="2" key="1">
    <citation type="journal article" date="2013" name="Genome Biol.">
        <title>Draft genome of the mountain pine beetle, Dendroctonus ponderosae Hopkins, a major forest pest.</title>
        <authorList>
            <person name="Keeling C.I."/>
            <person name="Yuen M.M."/>
            <person name="Liao N.Y."/>
            <person name="Docking T.R."/>
            <person name="Chan S.K."/>
            <person name="Taylor G.A."/>
            <person name="Palmquist D.L."/>
            <person name="Jackman S.D."/>
            <person name="Nguyen A."/>
            <person name="Li M."/>
            <person name="Henderson H."/>
            <person name="Janes J.K."/>
            <person name="Zhao Y."/>
            <person name="Pandoh P."/>
            <person name="Moore R."/>
            <person name="Sperling F.A."/>
            <person name="Huber D.P."/>
            <person name="Birol I."/>
            <person name="Jones S.J."/>
            <person name="Bohlmann J."/>
        </authorList>
    </citation>
    <scope>NUCLEOTIDE SEQUENCE</scope>
</reference>
<dbReference type="PANTHER" id="PTHR33977">
    <property type="entry name" value="ZINC ION BINDING PROTEIN"/>
    <property type="match status" value="1"/>
</dbReference>